<reference evidence="1 2" key="1">
    <citation type="submission" date="2019-02" db="EMBL/GenBank/DDBJ databases">
        <title>Deep-cultivation of Planctomycetes and their phenomic and genomic characterization uncovers novel biology.</title>
        <authorList>
            <person name="Wiegand S."/>
            <person name="Jogler M."/>
            <person name="Boedeker C."/>
            <person name="Pinto D."/>
            <person name="Vollmers J."/>
            <person name="Rivas-Marin E."/>
            <person name="Kohn T."/>
            <person name="Peeters S.H."/>
            <person name="Heuer A."/>
            <person name="Rast P."/>
            <person name="Oberbeckmann S."/>
            <person name="Bunk B."/>
            <person name="Jeske O."/>
            <person name="Meyerdierks A."/>
            <person name="Storesund J.E."/>
            <person name="Kallscheuer N."/>
            <person name="Luecker S."/>
            <person name="Lage O.M."/>
            <person name="Pohl T."/>
            <person name="Merkel B.J."/>
            <person name="Hornburger P."/>
            <person name="Mueller R.-W."/>
            <person name="Bruemmer F."/>
            <person name="Labrenz M."/>
            <person name="Spormann A.M."/>
            <person name="Op den Camp H."/>
            <person name="Overmann J."/>
            <person name="Amann R."/>
            <person name="Jetten M.S.M."/>
            <person name="Mascher T."/>
            <person name="Medema M.H."/>
            <person name="Devos D.P."/>
            <person name="Kaster A.-K."/>
            <person name="Ovreas L."/>
            <person name="Rohde M."/>
            <person name="Galperin M.Y."/>
            <person name="Jogler C."/>
        </authorList>
    </citation>
    <scope>NUCLEOTIDE SEQUENCE [LARGE SCALE GENOMIC DNA]</scope>
    <source>
        <strain evidence="1 2">Pan265</strain>
    </source>
</reference>
<accession>A0A518BVN0</accession>
<gene>
    <name evidence="1" type="ORF">Pan265_08850</name>
</gene>
<organism evidence="1 2">
    <name type="scientific">Mucisphaera calidilacus</name>
    <dbReference type="NCBI Taxonomy" id="2527982"/>
    <lineage>
        <taxon>Bacteria</taxon>
        <taxon>Pseudomonadati</taxon>
        <taxon>Planctomycetota</taxon>
        <taxon>Phycisphaerae</taxon>
        <taxon>Phycisphaerales</taxon>
        <taxon>Phycisphaeraceae</taxon>
        <taxon>Mucisphaera</taxon>
    </lineage>
</organism>
<sequence length="144" mass="16259">MLDLRIKDLFFDTRAVRRRVDHATRAVLSRFGAFVRRTARSSIRKRKRISEPGSPPSSHTGLLKKFIFVGYDPKKNSVVIGPARLSGSARGQAPGLLEYGDSTTLTRSGQRRRVTIRARPFMGPAFDKELPKLPSLWRDSVIRP</sequence>
<name>A0A518BVN0_9BACT</name>
<proteinExistence type="predicted"/>
<dbReference type="EMBL" id="CP036280">
    <property type="protein sequence ID" value="QDU71040.1"/>
    <property type="molecule type" value="Genomic_DNA"/>
</dbReference>
<dbReference type="KEGG" id="mcad:Pan265_08850"/>
<dbReference type="OrthoDB" id="283895at2"/>
<protein>
    <submittedName>
        <fullName evidence="1">Uncharacterized protein</fullName>
    </submittedName>
</protein>
<keyword evidence="2" id="KW-1185">Reference proteome</keyword>
<dbReference type="AlphaFoldDB" id="A0A518BVN0"/>
<evidence type="ECO:0000313" key="2">
    <source>
        <dbReference type="Proteomes" id="UP000320386"/>
    </source>
</evidence>
<dbReference type="RefSeq" id="WP_145445181.1">
    <property type="nucleotide sequence ID" value="NZ_CP036280.1"/>
</dbReference>
<dbReference type="Proteomes" id="UP000320386">
    <property type="component" value="Chromosome"/>
</dbReference>
<evidence type="ECO:0000313" key="1">
    <source>
        <dbReference type="EMBL" id="QDU71040.1"/>
    </source>
</evidence>